<dbReference type="SUPFAM" id="SSF56349">
    <property type="entry name" value="DNA breaking-rejoining enzymes"/>
    <property type="match status" value="1"/>
</dbReference>
<dbReference type="CDD" id="cd00397">
    <property type="entry name" value="DNA_BRE_C"/>
    <property type="match status" value="1"/>
</dbReference>
<keyword evidence="5" id="KW-0233">DNA recombination</keyword>
<evidence type="ECO:0000256" key="2">
    <source>
        <dbReference type="ARBA" id="ARBA00008857"/>
    </source>
</evidence>
<evidence type="ECO:0000259" key="8">
    <source>
        <dbReference type="PROSITE" id="PS51900"/>
    </source>
</evidence>
<proteinExistence type="inferred from homology"/>
<sequence>MARVKKQVMIITEEETSNFNSELGISYSIDKIHQLFEADMKTRGLRIDTIKFYSRILEAFYKFIPYNTNINEINKDTINQYIKYSIEERGHSQGTIHTNIRGLRTFLYWAMKENYLSSFKIKVPPQNKDKLDAYTNEEIQKLLTKPDLNKVQFGEYCAYVAINIFVYTGCRLSTAINIKIEDINFDDKVMYFRHTKNGRTHTVPIPKILTDVLKDYLKIRLQNEDSLQTNSLPLLVSVYNEQLTTDALQALIRRYNLKRNVSKTSIHSFRRFYCKNAIMQGLSVPKVMALVQHSRPEILDRYVKFYTTDLEDDVEKLAESIMPIEKKPRKSIIKMN</sequence>
<keyword evidence="3" id="KW-0229">DNA integration</keyword>
<feature type="domain" description="Core-binding (CB)" evidence="8">
    <location>
        <begin position="27"/>
        <end position="111"/>
    </location>
</feature>
<dbReference type="Gene3D" id="1.10.150.130">
    <property type="match status" value="1"/>
</dbReference>
<comment type="function">
    <text evidence="1">Site-specific tyrosine recombinase, which acts by catalyzing the cutting and rejoining of the recombining DNA molecules.</text>
</comment>
<evidence type="ECO:0000259" key="7">
    <source>
        <dbReference type="PROSITE" id="PS51898"/>
    </source>
</evidence>
<protein>
    <submittedName>
        <fullName evidence="9">Integrase/recombinase XerD</fullName>
    </submittedName>
</protein>
<feature type="domain" description="Tyr recombinase" evidence="7">
    <location>
        <begin position="129"/>
        <end position="322"/>
    </location>
</feature>
<dbReference type="Pfam" id="PF00589">
    <property type="entry name" value="Phage_integrase"/>
    <property type="match status" value="1"/>
</dbReference>
<gene>
    <name evidence="9" type="ORF">J2Z44_002975</name>
</gene>
<dbReference type="InterPro" id="IPR010998">
    <property type="entry name" value="Integrase_recombinase_N"/>
</dbReference>
<evidence type="ECO:0000256" key="3">
    <source>
        <dbReference type="ARBA" id="ARBA00022908"/>
    </source>
</evidence>
<dbReference type="Gene3D" id="1.10.443.10">
    <property type="entry name" value="Intergrase catalytic core"/>
    <property type="match status" value="1"/>
</dbReference>
<dbReference type="PROSITE" id="PS51900">
    <property type="entry name" value="CB"/>
    <property type="match status" value="1"/>
</dbReference>
<dbReference type="EMBL" id="JAGGLL010000024">
    <property type="protein sequence ID" value="MBP2023140.1"/>
    <property type="molecule type" value="Genomic_DNA"/>
</dbReference>
<dbReference type="InterPro" id="IPR004107">
    <property type="entry name" value="Integrase_SAM-like_N"/>
</dbReference>
<dbReference type="PROSITE" id="PS51898">
    <property type="entry name" value="TYR_RECOMBINASE"/>
    <property type="match status" value="1"/>
</dbReference>
<evidence type="ECO:0000256" key="6">
    <source>
        <dbReference type="PROSITE-ProRule" id="PRU01248"/>
    </source>
</evidence>
<evidence type="ECO:0000256" key="1">
    <source>
        <dbReference type="ARBA" id="ARBA00003283"/>
    </source>
</evidence>
<dbReference type="InterPro" id="IPR044068">
    <property type="entry name" value="CB"/>
</dbReference>
<dbReference type="InterPro" id="IPR013762">
    <property type="entry name" value="Integrase-like_cat_sf"/>
</dbReference>
<dbReference type="InterPro" id="IPR002104">
    <property type="entry name" value="Integrase_catalytic"/>
</dbReference>
<accession>A0ABS4K5T9</accession>
<keyword evidence="10" id="KW-1185">Reference proteome</keyword>
<dbReference type="InterPro" id="IPR050090">
    <property type="entry name" value="Tyrosine_recombinase_XerCD"/>
</dbReference>
<dbReference type="InterPro" id="IPR011010">
    <property type="entry name" value="DNA_brk_join_enz"/>
</dbReference>
<evidence type="ECO:0000313" key="9">
    <source>
        <dbReference type="EMBL" id="MBP2023140.1"/>
    </source>
</evidence>
<evidence type="ECO:0000256" key="4">
    <source>
        <dbReference type="ARBA" id="ARBA00023125"/>
    </source>
</evidence>
<comment type="similarity">
    <text evidence="2">Belongs to the 'phage' integrase family.</text>
</comment>
<dbReference type="Proteomes" id="UP001519308">
    <property type="component" value="Unassembled WGS sequence"/>
</dbReference>
<organism evidence="9 10">
    <name type="scientific">Clostridium punense</name>
    <dbReference type="NCBI Taxonomy" id="1054297"/>
    <lineage>
        <taxon>Bacteria</taxon>
        <taxon>Bacillati</taxon>
        <taxon>Bacillota</taxon>
        <taxon>Clostridia</taxon>
        <taxon>Eubacteriales</taxon>
        <taxon>Clostridiaceae</taxon>
        <taxon>Clostridium</taxon>
    </lineage>
</organism>
<reference evidence="9 10" key="1">
    <citation type="submission" date="2021-03" db="EMBL/GenBank/DDBJ databases">
        <title>Genomic Encyclopedia of Type Strains, Phase IV (KMG-IV): sequencing the most valuable type-strain genomes for metagenomic binning, comparative biology and taxonomic classification.</title>
        <authorList>
            <person name="Goeker M."/>
        </authorList>
    </citation>
    <scope>NUCLEOTIDE SEQUENCE [LARGE SCALE GENOMIC DNA]</scope>
    <source>
        <strain evidence="9 10">DSM 28650</strain>
    </source>
</reference>
<dbReference type="PANTHER" id="PTHR30349">
    <property type="entry name" value="PHAGE INTEGRASE-RELATED"/>
    <property type="match status" value="1"/>
</dbReference>
<dbReference type="PANTHER" id="PTHR30349:SF41">
    <property type="entry name" value="INTEGRASE_RECOMBINASE PROTEIN MJ0367-RELATED"/>
    <property type="match status" value="1"/>
</dbReference>
<comment type="caution">
    <text evidence="9">The sequence shown here is derived from an EMBL/GenBank/DDBJ whole genome shotgun (WGS) entry which is preliminary data.</text>
</comment>
<dbReference type="RefSeq" id="WP_021284990.1">
    <property type="nucleotide sequence ID" value="NZ_JAGGLL010000024.1"/>
</dbReference>
<evidence type="ECO:0000256" key="5">
    <source>
        <dbReference type="ARBA" id="ARBA00023172"/>
    </source>
</evidence>
<keyword evidence="4 6" id="KW-0238">DNA-binding</keyword>
<evidence type="ECO:0000313" key="10">
    <source>
        <dbReference type="Proteomes" id="UP001519308"/>
    </source>
</evidence>
<name>A0ABS4K5T9_9CLOT</name>
<dbReference type="Pfam" id="PF13495">
    <property type="entry name" value="Phage_int_SAM_4"/>
    <property type="match status" value="1"/>
</dbReference>